<reference evidence="1" key="1">
    <citation type="submission" date="2020-05" db="EMBL/GenBank/DDBJ databases">
        <authorList>
            <person name="Rincon C."/>
            <person name="Sanders R I."/>
            <person name="Robbins C."/>
            <person name="Chaturvedi A."/>
        </authorList>
    </citation>
    <scope>NUCLEOTIDE SEQUENCE</scope>
    <source>
        <strain evidence="1">CHB12</strain>
    </source>
</reference>
<name>A0A915Z2U5_9GLOM</name>
<dbReference type="Proteomes" id="UP000684084">
    <property type="component" value="Unassembled WGS sequence"/>
</dbReference>
<dbReference type="EMBL" id="CAGKOT010000013">
    <property type="protein sequence ID" value="CAB5359092.1"/>
    <property type="molecule type" value="Genomic_DNA"/>
</dbReference>
<evidence type="ECO:0000313" key="2">
    <source>
        <dbReference type="Proteomes" id="UP000684084"/>
    </source>
</evidence>
<accession>A0A915Z2U5</accession>
<sequence>MVGNVTSEFLREIESHTMIISDGVTRCFGITKDPESNNFMMVIEYAEEEPKNAIDNKDDNNSIGEYSESIEAIDFTKLNLDKDN</sequence>
<protein>
    <submittedName>
        <fullName evidence="1">Uncharacterized protein</fullName>
    </submittedName>
</protein>
<dbReference type="OrthoDB" id="2446292at2759"/>
<proteinExistence type="predicted"/>
<evidence type="ECO:0000313" key="1">
    <source>
        <dbReference type="EMBL" id="CAB5359092.1"/>
    </source>
</evidence>
<dbReference type="AlphaFoldDB" id="A0A915Z2U5"/>
<comment type="caution">
    <text evidence="1">The sequence shown here is derived from an EMBL/GenBank/DDBJ whole genome shotgun (WGS) entry which is preliminary data.</text>
</comment>
<gene>
    <name evidence="1" type="ORF">CHRIB12_LOCUS7576</name>
</gene>
<organism evidence="1 2">
    <name type="scientific">Rhizophagus irregularis</name>
    <dbReference type="NCBI Taxonomy" id="588596"/>
    <lineage>
        <taxon>Eukaryota</taxon>
        <taxon>Fungi</taxon>
        <taxon>Fungi incertae sedis</taxon>
        <taxon>Mucoromycota</taxon>
        <taxon>Glomeromycotina</taxon>
        <taxon>Glomeromycetes</taxon>
        <taxon>Glomerales</taxon>
        <taxon>Glomeraceae</taxon>
        <taxon>Rhizophagus</taxon>
    </lineage>
</organism>